<feature type="domain" description="Nose resistant-to-fluoxetine protein N-terminal" evidence="3">
    <location>
        <begin position="58"/>
        <end position="180"/>
    </location>
</feature>
<keyword evidence="1" id="KW-0472">Membrane</keyword>
<dbReference type="EMBL" id="LR899013">
    <property type="protein sequence ID" value="CAD7090170.1"/>
    <property type="molecule type" value="Genomic_DNA"/>
</dbReference>
<evidence type="ECO:0000256" key="2">
    <source>
        <dbReference type="SAM" id="SignalP"/>
    </source>
</evidence>
<proteinExistence type="predicted"/>
<protein>
    <recommendedName>
        <fullName evidence="3">Nose resistant-to-fluoxetine protein N-terminal domain-containing protein</fullName>
    </recommendedName>
</protein>
<dbReference type="OrthoDB" id="118951at2759"/>
<name>A0A7R8YZ72_HERIL</name>
<dbReference type="Proteomes" id="UP000594454">
    <property type="component" value="Chromosome 5"/>
</dbReference>
<feature type="transmembrane region" description="Helical" evidence="1">
    <location>
        <begin position="397"/>
        <end position="416"/>
    </location>
</feature>
<feature type="transmembrane region" description="Helical" evidence="1">
    <location>
        <begin position="291"/>
        <end position="315"/>
    </location>
</feature>
<feature type="transmembrane region" description="Helical" evidence="1">
    <location>
        <begin position="249"/>
        <end position="271"/>
    </location>
</feature>
<dbReference type="AlphaFoldDB" id="A0A7R8YZ72"/>
<organism evidence="4 5">
    <name type="scientific">Hermetia illucens</name>
    <name type="common">Black soldier fly</name>
    <dbReference type="NCBI Taxonomy" id="343691"/>
    <lineage>
        <taxon>Eukaryota</taxon>
        <taxon>Metazoa</taxon>
        <taxon>Ecdysozoa</taxon>
        <taxon>Arthropoda</taxon>
        <taxon>Hexapoda</taxon>
        <taxon>Insecta</taxon>
        <taxon>Pterygota</taxon>
        <taxon>Neoptera</taxon>
        <taxon>Endopterygota</taxon>
        <taxon>Diptera</taxon>
        <taxon>Brachycera</taxon>
        <taxon>Stratiomyomorpha</taxon>
        <taxon>Stratiomyidae</taxon>
        <taxon>Hermetiinae</taxon>
        <taxon>Hermetia</taxon>
    </lineage>
</organism>
<sequence>MEFASSAVCIFITIFACASFVKGSNKTLNLDAAIKLYKRRNEIHIDIDEISIESTLNISGCIKDFSDILLASMFNEIWAFKFLDSWGKLPSGILSDNYASFGHFDQCLSIDENIRGDLIRGQYCLAEIPVGNLVSLSRKSLLIGICIPCTCDVVEIQHELIDSLESLLDYEITSASVFRKELCTKKEDLLLSTTEIAAISIFASMGLLVILSTFYEYYTECVICRQNEFLTGFSLLTNGRKLFNTGKPLSSDTIECLYGIRCLAIIWILVIESYDIKMKQTQSIPKGYGKVLFRASFFIDTFFLLSGLLVTWSVFRELQKRASLNILRLFFHRYVRLFSIFAAAVLFCTTLFKYIGDGPLWNTEIEVFNPCRKFWWSTLGYVQNYVNPEEMCLQHTWYLSINMQLYVISPLILMPLFKWRLKFAWLLLLLIPACMAATYFSLPETDAQKNETNICRFMNMDIIKFVMGLLRG</sequence>
<evidence type="ECO:0000259" key="3">
    <source>
        <dbReference type="SMART" id="SM00703"/>
    </source>
</evidence>
<feature type="signal peptide" evidence="2">
    <location>
        <begin position="1"/>
        <end position="23"/>
    </location>
</feature>
<feature type="transmembrane region" description="Helical" evidence="1">
    <location>
        <begin position="423"/>
        <end position="442"/>
    </location>
</feature>
<evidence type="ECO:0000313" key="5">
    <source>
        <dbReference type="Proteomes" id="UP000594454"/>
    </source>
</evidence>
<evidence type="ECO:0000313" key="4">
    <source>
        <dbReference type="EMBL" id="CAD7090170.1"/>
    </source>
</evidence>
<dbReference type="SMART" id="SM00703">
    <property type="entry name" value="NRF"/>
    <property type="match status" value="1"/>
</dbReference>
<keyword evidence="1" id="KW-1133">Transmembrane helix</keyword>
<reference evidence="4 5" key="1">
    <citation type="submission" date="2020-11" db="EMBL/GenBank/DDBJ databases">
        <authorList>
            <person name="Wallbank WR R."/>
            <person name="Pardo Diaz C."/>
            <person name="Kozak K."/>
            <person name="Martin S."/>
            <person name="Jiggins C."/>
            <person name="Moest M."/>
            <person name="Warren A I."/>
            <person name="Generalovic N T."/>
            <person name="Byers J.R.P. K."/>
            <person name="Montejo-Kovacevich G."/>
            <person name="Yen C E."/>
        </authorList>
    </citation>
    <scope>NUCLEOTIDE SEQUENCE [LARGE SCALE GENOMIC DNA]</scope>
</reference>
<dbReference type="GO" id="GO:0016747">
    <property type="term" value="F:acyltransferase activity, transferring groups other than amino-acyl groups"/>
    <property type="evidence" value="ECO:0007669"/>
    <property type="project" value="InterPro"/>
</dbReference>
<dbReference type="InterPro" id="IPR052728">
    <property type="entry name" value="O2_lipid_transport_reg"/>
</dbReference>
<keyword evidence="5" id="KW-1185">Reference proteome</keyword>
<dbReference type="Pfam" id="PF20146">
    <property type="entry name" value="NRF"/>
    <property type="match status" value="1"/>
</dbReference>
<dbReference type="PANTHER" id="PTHR11161:SF0">
    <property type="entry name" value="O-ACYLTRANSFERASE LIKE PROTEIN"/>
    <property type="match status" value="1"/>
</dbReference>
<feature type="chain" id="PRO_5031463910" description="Nose resistant-to-fluoxetine protein N-terminal domain-containing protein" evidence="2">
    <location>
        <begin position="24"/>
        <end position="472"/>
    </location>
</feature>
<keyword evidence="2" id="KW-0732">Signal</keyword>
<accession>A0A7R8YZ72</accession>
<evidence type="ECO:0000256" key="1">
    <source>
        <dbReference type="SAM" id="Phobius"/>
    </source>
</evidence>
<feature type="transmembrane region" description="Helical" evidence="1">
    <location>
        <begin position="335"/>
        <end position="355"/>
    </location>
</feature>
<dbReference type="InterPro" id="IPR002656">
    <property type="entry name" value="Acyl_transf_3_dom"/>
</dbReference>
<feature type="transmembrane region" description="Helical" evidence="1">
    <location>
        <begin position="196"/>
        <end position="218"/>
    </location>
</feature>
<gene>
    <name evidence="4" type="ORF">HERILL_LOCUS12670</name>
</gene>
<dbReference type="PANTHER" id="PTHR11161">
    <property type="entry name" value="O-ACYLTRANSFERASE"/>
    <property type="match status" value="1"/>
</dbReference>
<dbReference type="InterPro" id="IPR006621">
    <property type="entry name" value="Nose-resist-to-fluoxetine_N"/>
</dbReference>
<dbReference type="Pfam" id="PF01757">
    <property type="entry name" value="Acyl_transf_3"/>
    <property type="match status" value="1"/>
</dbReference>
<keyword evidence="1" id="KW-0812">Transmembrane</keyword>